<dbReference type="Pfam" id="PF13561">
    <property type="entry name" value="adh_short_C2"/>
    <property type="match status" value="1"/>
</dbReference>
<dbReference type="STRING" id="4565.A0A3B6AU47"/>
<evidence type="ECO:0000256" key="2">
    <source>
        <dbReference type="ARBA" id="ARBA00023002"/>
    </source>
</evidence>
<dbReference type="RefSeq" id="XP_044455446.1">
    <property type="nucleotide sequence ID" value="XM_044599511.1"/>
</dbReference>
<dbReference type="Gramene" id="TraesCS2A03G0251900.1">
    <property type="protein sequence ID" value="TraesCS2A03G0251900.1.CDS"/>
    <property type="gene ID" value="TraesCS2A03G0251900"/>
</dbReference>
<name>A0A3B6AU47_WHEAT</name>
<dbReference type="PANTHER" id="PTHR43180:SF40">
    <property type="match status" value="1"/>
</dbReference>
<evidence type="ECO:0000259" key="3">
    <source>
        <dbReference type="SMART" id="SM00822"/>
    </source>
</evidence>
<feature type="domain" description="Ketoreductase" evidence="3">
    <location>
        <begin position="41"/>
        <end position="231"/>
    </location>
</feature>
<dbReference type="PRINTS" id="PR00080">
    <property type="entry name" value="SDRFAMILY"/>
</dbReference>
<protein>
    <recommendedName>
        <fullName evidence="3">Ketoreductase domain-containing protein</fullName>
    </recommendedName>
</protein>
<dbReference type="OMA" id="PIESMDM"/>
<sequence length="312" mass="31709">MMFRAMRAVLSAARSGAGGRAGSSSRFLSGSSSDSRRLAGKVAVITGAASGIGRVTAAEFVRSGARVVLADVQDDLGRAAAAELGGPDTACYTRCDVTDEAQVAAAVDLAVARHGRLDVMFNNAGTLGGRYVAAPIESMDMADFDRVLAVNLRGVAAGIKHAARAMAPHGQGCILCTSSTSGALAGSAPHAYSVSKTAVVGMVRSAAAELAARGVRVNAISPYAIATPMGARAVREMLGLPPGGASEDEEEVLRRVFEEDFNEMGGGVVLGAEDIARAAVFLASDDARCITGHNLMVDGGFSVAKPLNVPAS</sequence>
<dbReference type="InterPro" id="IPR057326">
    <property type="entry name" value="KR_dom"/>
</dbReference>
<comment type="similarity">
    <text evidence="1">Belongs to the short-chain dehydrogenases/reductases (SDR) family.</text>
</comment>
<dbReference type="SMART" id="SM00822">
    <property type="entry name" value="PKS_KR"/>
    <property type="match status" value="1"/>
</dbReference>
<reference evidence="4" key="2">
    <citation type="submission" date="2018-10" db="UniProtKB">
        <authorList>
            <consortium name="EnsemblPlants"/>
        </authorList>
    </citation>
    <scope>IDENTIFICATION</scope>
</reference>
<dbReference type="GeneID" id="123187598"/>
<dbReference type="Proteomes" id="UP000019116">
    <property type="component" value="Chromosome 2A"/>
</dbReference>
<proteinExistence type="inferred from homology"/>
<dbReference type="PRINTS" id="PR00081">
    <property type="entry name" value="GDHRDH"/>
</dbReference>
<reference evidence="4" key="1">
    <citation type="submission" date="2018-08" db="EMBL/GenBank/DDBJ databases">
        <authorList>
            <person name="Rossello M."/>
        </authorList>
    </citation>
    <scope>NUCLEOTIDE SEQUENCE [LARGE SCALE GENOMIC DNA]</scope>
    <source>
        <strain evidence="4">cv. Chinese Spring</strain>
    </source>
</reference>
<dbReference type="InterPro" id="IPR036291">
    <property type="entry name" value="NAD(P)-bd_dom_sf"/>
</dbReference>
<dbReference type="InterPro" id="IPR002347">
    <property type="entry name" value="SDR_fam"/>
</dbReference>
<evidence type="ECO:0000313" key="4">
    <source>
        <dbReference type="EnsemblPlants" id="TraesCS2A02G122100.1"/>
    </source>
</evidence>
<gene>
    <name evidence="4" type="primary">LOC123187598</name>
</gene>
<evidence type="ECO:0000313" key="5">
    <source>
        <dbReference type="Proteomes" id="UP000019116"/>
    </source>
</evidence>
<dbReference type="Gramene" id="TraesNOR2A03G00625640.1">
    <property type="protein sequence ID" value="TraesNOR2A03G00625640.1"/>
    <property type="gene ID" value="TraesNOR2A03G00625640"/>
</dbReference>
<dbReference type="AlphaFoldDB" id="A0A3B6AU47"/>
<dbReference type="GO" id="GO:0016491">
    <property type="term" value="F:oxidoreductase activity"/>
    <property type="evidence" value="ECO:0007669"/>
    <property type="project" value="UniProtKB-KW"/>
</dbReference>
<evidence type="ECO:0000256" key="1">
    <source>
        <dbReference type="ARBA" id="ARBA00006484"/>
    </source>
</evidence>
<organism evidence="4">
    <name type="scientific">Triticum aestivum</name>
    <name type="common">Wheat</name>
    <dbReference type="NCBI Taxonomy" id="4565"/>
    <lineage>
        <taxon>Eukaryota</taxon>
        <taxon>Viridiplantae</taxon>
        <taxon>Streptophyta</taxon>
        <taxon>Embryophyta</taxon>
        <taxon>Tracheophyta</taxon>
        <taxon>Spermatophyta</taxon>
        <taxon>Magnoliopsida</taxon>
        <taxon>Liliopsida</taxon>
        <taxon>Poales</taxon>
        <taxon>Poaceae</taxon>
        <taxon>BOP clade</taxon>
        <taxon>Pooideae</taxon>
        <taxon>Triticodae</taxon>
        <taxon>Triticeae</taxon>
        <taxon>Triticinae</taxon>
        <taxon>Triticum</taxon>
    </lineage>
</organism>
<accession>A0A3B6AU47</accession>
<dbReference type="Gene3D" id="3.40.50.720">
    <property type="entry name" value="NAD(P)-binding Rossmann-like Domain"/>
    <property type="match status" value="1"/>
</dbReference>
<keyword evidence="5" id="KW-1185">Reference proteome</keyword>
<dbReference type="SMR" id="A0A3B6AU47"/>
<dbReference type="Gramene" id="TraesROB_scaffold_030078_01G000400.1">
    <property type="protein sequence ID" value="TraesROB_scaffold_030078_01G000400.1"/>
    <property type="gene ID" value="TraesROB_scaffold_030078_01G000400"/>
</dbReference>
<keyword evidence="2" id="KW-0560">Oxidoreductase</keyword>
<dbReference type="SUPFAM" id="SSF51735">
    <property type="entry name" value="NAD(P)-binding Rossmann-fold domains"/>
    <property type="match status" value="1"/>
</dbReference>
<dbReference type="OrthoDB" id="294295at2759"/>
<dbReference type="PANTHER" id="PTHR43180">
    <property type="entry name" value="3-OXOACYL-(ACYL-CARRIER-PROTEIN) REDUCTASE (AFU_ORTHOLOGUE AFUA_6G11210)"/>
    <property type="match status" value="1"/>
</dbReference>
<dbReference type="Gramene" id="TraesCS2A02G122100.1">
    <property type="protein sequence ID" value="TraesCS2A02G122100.1"/>
    <property type="gene ID" value="TraesCS2A02G122100"/>
</dbReference>
<dbReference type="EnsemblPlants" id="TraesCS2A02G122100.1">
    <property type="protein sequence ID" value="TraesCS2A02G122100.1"/>
    <property type="gene ID" value="TraesCS2A02G122100"/>
</dbReference>
<dbReference type="FunFam" id="3.40.50.720:FF:000084">
    <property type="entry name" value="Short-chain dehydrogenase reductase"/>
    <property type="match status" value="1"/>
</dbReference>
<dbReference type="Gramene" id="TraesCAD_scaffold_009856_01G000400.1">
    <property type="protein sequence ID" value="TraesCAD_scaffold_009856_01G000400.1"/>
    <property type="gene ID" value="TraesCAD_scaffold_009856_01G000400"/>
</dbReference>